<keyword evidence="1" id="KW-0472">Membrane</keyword>
<name>A0A939G5F8_9BACT</name>
<dbReference type="EMBL" id="JAFMYU010000003">
    <property type="protein sequence ID" value="MBO0930366.1"/>
    <property type="molecule type" value="Genomic_DNA"/>
</dbReference>
<reference evidence="2 3" key="1">
    <citation type="submission" date="2021-03" db="EMBL/GenBank/DDBJ databases">
        <title>Fibrella sp. HMF5036 genome sequencing and assembly.</title>
        <authorList>
            <person name="Kang H."/>
            <person name="Kim H."/>
            <person name="Bae S."/>
            <person name="Joh K."/>
        </authorList>
    </citation>
    <scope>NUCLEOTIDE SEQUENCE [LARGE SCALE GENOMIC DNA]</scope>
    <source>
        <strain evidence="2 3">HMF5036</strain>
    </source>
</reference>
<evidence type="ECO:0000256" key="1">
    <source>
        <dbReference type="SAM" id="Phobius"/>
    </source>
</evidence>
<keyword evidence="3" id="KW-1185">Reference proteome</keyword>
<dbReference type="AlphaFoldDB" id="A0A939G5F8"/>
<dbReference type="Proteomes" id="UP000664795">
    <property type="component" value="Unassembled WGS sequence"/>
</dbReference>
<accession>A0A939G5F8</accession>
<comment type="caution">
    <text evidence="2">The sequence shown here is derived from an EMBL/GenBank/DDBJ whole genome shotgun (WGS) entry which is preliminary data.</text>
</comment>
<evidence type="ECO:0000313" key="2">
    <source>
        <dbReference type="EMBL" id="MBO0930366.1"/>
    </source>
</evidence>
<sequence length="53" mass="5529">MLMITKETIATGLIAGVVAASTLLLVAWLLAEYRHRMTTAGTPKTTPCGCGGH</sequence>
<keyword evidence="1" id="KW-0812">Transmembrane</keyword>
<feature type="transmembrane region" description="Helical" evidence="1">
    <location>
        <begin position="12"/>
        <end position="31"/>
    </location>
</feature>
<proteinExistence type="predicted"/>
<evidence type="ECO:0000313" key="3">
    <source>
        <dbReference type="Proteomes" id="UP000664795"/>
    </source>
</evidence>
<gene>
    <name evidence="2" type="ORF">J2I48_05130</name>
</gene>
<protein>
    <submittedName>
        <fullName evidence="2">Uncharacterized protein</fullName>
    </submittedName>
</protein>
<keyword evidence="1" id="KW-1133">Transmembrane helix</keyword>
<dbReference type="RefSeq" id="WP_207334331.1">
    <property type="nucleotide sequence ID" value="NZ_JAFMYU010000003.1"/>
</dbReference>
<organism evidence="2 3">
    <name type="scientific">Fibrella aquatilis</name>
    <dbReference type="NCBI Taxonomy" id="2817059"/>
    <lineage>
        <taxon>Bacteria</taxon>
        <taxon>Pseudomonadati</taxon>
        <taxon>Bacteroidota</taxon>
        <taxon>Cytophagia</taxon>
        <taxon>Cytophagales</taxon>
        <taxon>Spirosomataceae</taxon>
        <taxon>Fibrella</taxon>
    </lineage>
</organism>